<dbReference type="AlphaFoldDB" id="A0A917M7F9"/>
<protein>
    <submittedName>
        <fullName evidence="1">Uncharacterized protein</fullName>
    </submittedName>
</protein>
<name>A0A917M7F9_9SPHI</name>
<comment type="caution">
    <text evidence="1">The sequence shown here is derived from an EMBL/GenBank/DDBJ whole genome shotgun (WGS) entry which is preliminary data.</text>
</comment>
<reference evidence="1" key="2">
    <citation type="submission" date="2020-09" db="EMBL/GenBank/DDBJ databases">
        <authorList>
            <person name="Sun Q."/>
            <person name="Zhou Y."/>
        </authorList>
    </citation>
    <scope>NUCLEOTIDE SEQUENCE</scope>
    <source>
        <strain evidence="1">CGMCC 1.12195</strain>
    </source>
</reference>
<evidence type="ECO:0000313" key="1">
    <source>
        <dbReference type="EMBL" id="GGG82301.1"/>
    </source>
</evidence>
<sequence>MDMQHHFRQPITLLGILALLVGSSCQGPASSSDESTDRTETIQPDAEVSPAVTTCYLYTHGQDSVHLVLIDDKDTVSGTLHFRNHQIDGSQGTVHGRFRGDTLFVLYEFQAEGTHNITEEAFLKRGGTLIRGFGDRSPSEEVYRFTDHGAIDFSEGQVFQPVSCTKKE</sequence>
<organism evidence="1 2">
    <name type="scientific">Parapedobacter pyrenivorans</name>
    <dbReference type="NCBI Taxonomy" id="1305674"/>
    <lineage>
        <taxon>Bacteria</taxon>
        <taxon>Pseudomonadati</taxon>
        <taxon>Bacteroidota</taxon>
        <taxon>Sphingobacteriia</taxon>
        <taxon>Sphingobacteriales</taxon>
        <taxon>Sphingobacteriaceae</taxon>
        <taxon>Parapedobacter</taxon>
    </lineage>
</organism>
<evidence type="ECO:0000313" key="2">
    <source>
        <dbReference type="Proteomes" id="UP000660862"/>
    </source>
</evidence>
<dbReference type="Proteomes" id="UP000660862">
    <property type="component" value="Unassembled WGS sequence"/>
</dbReference>
<keyword evidence="2" id="KW-1185">Reference proteome</keyword>
<gene>
    <name evidence="1" type="ORF">GCM10007415_13910</name>
</gene>
<proteinExistence type="predicted"/>
<reference evidence="1" key="1">
    <citation type="journal article" date="2014" name="Int. J. Syst. Evol. Microbiol.">
        <title>Complete genome sequence of Corynebacterium casei LMG S-19264T (=DSM 44701T), isolated from a smear-ripened cheese.</title>
        <authorList>
            <consortium name="US DOE Joint Genome Institute (JGI-PGF)"/>
            <person name="Walter F."/>
            <person name="Albersmeier A."/>
            <person name="Kalinowski J."/>
            <person name="Ruckert C."/>
        </authorList>
    </citation>
    <scope>NUCLEOTIDE SEQUENCE</scope>
    <source>
        <strain evidence="1">CGMCC 1.12195</strain>
    </source>
</reference>
<dbReference type="EMBL" id="BMER01000001">
    <property type="protein sequence ID" value="GGG82301.1"/>
    <property type="molecule type" value="Genomic_DNA"/>
</dbReference>
<accession>A0A917M7F9</accession>